<accession>A0A502BUL0</accession>
<evidence type="ECO:0000313" key="2">
    <source>
        <dbReference type="Proteomes" id="UP000315388"/>
    </source>
</evidence>
<comment type="caution">
    <text evidence="1">The sequence shown here is derived from an EMBL/GenBank/DDBJ whole genome shotgun (WGS) entry which is preliminary data.</text>
</comment>
<gene>
    <name evidence="1" type="ORF">FHY56_04520</name>
</gene>
<dbReference type="EMBL" id="VEWJ01000002">
    <property type="protein sequence ID" value="TPF76758.1"/>
    <property type="molecule type" value="Genomic_DNA"/>
</dbReference>
<dbReference type="OrthoDB" id="8455311at2"/>
<proteinExistence type="predicted"/>
<sequence>MNHTDQRTDRYNRHSFMLIISCALSFAAFLFAVDLSALSSETCRAQAGTMAAQQLDKSPALPSRQQSTPAVQPIRAVLTELIAAKIKLSSPQGNGDTFIPFSSELVLSGGKPVEAATRLRFFTASPGHYACARAPPKTA</sequence>
<protein>
    <submittedName>
        <fullName evidence="1">Uncharacterized protein</fullName>
    </submittedName>
</protein>
<evidence type="ECO:0000313" key="1">
    <source>
        <dbReference type="EMBL" id="TPF76758.1"/>
    </source>
</evidence>
<name>A0A502BUL0_9HYPH</name>
<reference evidence="1 2" key="1">
    <citation type="journal article" date="2003" name="Int. J. Syst. Evol. Microbiol.">
        <title>Towards a standardized format for the description of a novel species (of an established genus): Ochrobactrum gallinifaecis sp. nov.</title>
        <authorList>
            <person name="Kampfer P."/>
            <person name="Buczolits S."/>
            <person name="Albrecht A."/>
            <person name="Busse H.J."/>
            <person name="Stackebrandt E."/>
        </authorList>
    </citation>
    <scope>NUCLEOTIDE SEQUENCE [LARGE SCALE GENOMIC DNA]</scope>
    <source>
        <strain evidence="1 2">ISO 196</strain>
    </source>
</reference>
<organism evidence="1 2">
    <name type="scientific">Brucella gallinifaecis</name>
    <dbReference type="NCBI Taxonomy" id="215590"/>
    <lineage>
        <taxon>Bacteria</taxon>
        <taxon>Pseudomonadati</taxon>
        <taxon>Pseudomonadota</taxon>
        <taxon>Alphaproteobacteria</taxon>
        <taxon>Hyphomicrobiales</taxon>
        <taxon>Brucellaceae</taxon>
        <taxon>Brucella/Ochrobactrum group</taxon>
        <taxon>Brucella</taxon>
    </lineage>
</organism>
<dbReference type="Proteomes" id="UP000315388">
    <property type="component" value="Unassembled WGS sequence"/>
</dbReference>
<dbReference type="RefSeq" id="WP_140903970.1">
    <property type="nucleotide sequence ID" value="NZ_JBHTMD010000020.1"/>
</dbReference>
<dbReference type="AlphaFoldDB" id="A0A502BUL0"/>
<keyword evidence="2" id="KW-1185">Reference proteome</keyword>